<gene>
    <name evidence="5" type="ORF">GBAR_LOCUS26659</name>
</gene>
<dbReference type="HAMAP" id="MF_01358">
    <property type="entry name" value="NDH1_NuoD"/>
    <property type="match status" value="1"/>
</dbReference>
<name>A0AA35THB4_GEOBA</name>
<dbReference type="GO" id="GO:0048038">
    <property type="term" value="F:quinone binding"/>
    <property type="evidence" value="ECO:0007669"/>
    <property type="project" value="InterPro"/>
</dbReference>
<evidence type="ECO:0000256" key="3">
    <source>
        <dbReference type="ARBA" id="ARBA00031562"/>
    </source>
</evidence>
<comment type="caution">
    <text evidence="5">The sequence shown here is derived from an EMBL/GenBank/DDBJ whole genome shotgun (WGS) entry which is preliminary data.</text>
</comment>
<dbReference type="Gene3D" id="1.10.645.10">
    <property type="entry name" value="Cytochrome-c3 Hydrogenase, chain B"/>
    <property type="match status" value="1"/>
</dbReference>
<evidence type="ECO:0000313" key="6">
    <source>
        <dbReference type="Proteomes" id="UP001174909"/>
    </source>
</evidence>
<comment type="similarity">
    <text evidence="1">Belongs to the complex I 49 kDa subunit family.</text>
</comment>
<reference evidence="5" key="1">
    <citation type="submission" date="2023-03" db="EMBL/GenBank/DDBJ databases">
        <authorList>
            <person name="Steffen K."/>
            <person name="Cardenas P."/>
        </authorList>
    </citation>
    <scope>NUCLEOTIDE SEQUENCE</scope>
</reference>
<dbReference type="PANTHER" id="PTHR11993">
    <property type="entry name" value="NADH-UBIQUINONE OXIDOREDUCTASE 49 KDA SUBUNIT"/>
    <property type="match status" value="1"/>
</dbReference>
<proteinExistence type="inferred from homology"/>
<accession>A0AA35THB4</accession>
<dbReference type="InterPro" id="IPR022885">
    <property type="entry name" value="NDH1_su_D/H"/>
</dbReference>
<evidence type="ECO:0000313" key="5">
    <source>
        <dbReference type="EMBL" id="CAI8048300.1"/>
    </source>
</evidence>
<evidence type="ECO:0000256" key="2">
    <source>
        <dbReference type="ARBA" id="ARBA00030505"/>
    </source>
</evidence>
<feature type="domain" description="NADH-quinone oxidoreductase subunit D" evidence="4">
    <location>
        <begin position="120"/>
        <end position="310"/>
    </location>
</feature>
<dbReference type="GO" id="GO:0016651">
    <property type="term" value="F:oxidoreductase activity, acting on NAD(P)H"/>
    <property type="evidence" value="ECO:0007669"/>
    <property type="project" value="InterPro"/>
</dbReference>
<dbReference type="Proteomes" id="UP001174909">
    <property type="component" value="Unassembled WGS sequence"/>
</dbReference>
<evidence type="ECO:0000259" key="4">
    <source>
        <dbReference type="Pfam" id="PF00346"/>
    </source>
</evidence>
<dbReference type="InterPro" id="IPR029014">
    <property type="entry name" value="NiFe-Hase_large"/>
</dbReference>
<dbReference type="NCBIfam" id="NF004739">
    <property type="entry name" value="PRK06075.1"/>
    <property type="match status" value="1"/>
</dbReference>
<dbReference type="PANTHER" id="PTHR11993:SF10">
    <property type="entry name" value="NADH DEHYDROGENASE [UBIQUINONE] IRON-SULFUR PROTEIN 2, MITOCHONDRIAL"/>
    <property type="match status" value="1"/>
</dbReference>
<dbReference type="InterPro" id="IPR001135">
    <property type="entry name" value="NADH_Q_OxRdtase_suD"/>
</dbReference>
<organism evidence="5 6">
    <name type="scientific">Geodia barretti</name>
    <name type="common">Barrett's horny sponge</name>
    <dbReference type="NCBI Taxonomy" id="519541"/>
    <lineage>
        <taxon>Eukaryota</taxon>
        <taxon>Metazoa</taxon>
        <taxon>Porifera</taxon>
        <taxon>Demospongiae</taxon>
        <taxon>Heteroscleromorpha</taxon>
        <taxon>Tetractinellida</taxon>
        <taxon>Astrophorina</taxon>
        <taxon>Geodiidae</taxon>
        <taxon>Geodia</taxon>
    </lineage>
</organism>
<dbReference type="SUPFAM" id="SSF56762">
    <property type="entry name" value="HydB/Nqo4-like"/>
    <property type="match status" value="1"/>
</dbReference>
<evidence type="ECO:0000256" key="1">
    <source>
        <dbReference type="ARBA" id="ARBA00005769"/>
    </source>
</evidence>
<sequence>MVVNMGPQHPSTHGVLRLELKLDGEIVREAIPHIGYLHRCFEKHSENLSYPQIIPFTDRMDYVAAMNQNWGFCLAVEKLMEADESREFEVPERAEYLRVLICELNRIASHLLSFGTYGMDIGAFTPFLYAFRDRERLLLLFEKVCGARLTYNYIRIGGVSEIIPLEPGSIAEQNLLDEIEEFLDYFEPLIDDYNDLLTKNSIFSERTTRVAVMSAEMALSYGATGPNLRGSGVDWDLRRDEPYSIYDRFDFDVPVAVDVPELGAVVGDCWSRYKIRMDEMKQSIRIVRQILAEGLPGGPVMADLKAVRPPKGEIYFRSEAPRGELGFYIVSDGTPKPVRLKGRSPCFSALSALQELSRGLMVADIIAIIGSIDIVMGEVDR</sequence>
<dbReference type="Pfam" id="PF00346">
    <property type="entry name" value="Complex1_49kDa"/>
    <property type="match status" value="1"/>
</dbReference>
<dbReference type="AlphaFoldDB" id="A0AA35THB4"/>
<dbReference type="EMBL" id="CASHTH010003719">
    <property type="protein sequence ID" value="CAI8048300.1"/>
    <property type="molecule type" value="Genomic_DNA"/>
</dbReference>
<keyword evidence="6" id="KW-1185">Reference proteome</keyword>
<protein>
    <recommendedName>
        <fullName evidence="2">Complex I-49kD</fullName>
    </recommendedName>
    <alternativeName>
        <fullName evidence="3">NADH-ubiquinone oxidoreductase 49 kDa subunit</fullName>
    </alternativeName>
</protein>
<dbReference type="GO" id="GO:0051287">
    <property type="term" value="F:NAD binding"/>
    <property type="evidence" value="ECO:0007669"/>
    <property type="project" value="InterPro"/>
</dbReference>